<dbReference type="AlphaFoldDB" id="A0AAD1TPZ0"/>
<dbReference type="PANTHER" id="PTHR31635:SF196">
    <property type="entry name" value="REVERSE TRANSCRIPTASE DOMAIN-CONTAINING PROTEIN-RELATED"/>
    <property type="match status" value="1"/>
</dbReference>
<keyword evidence="2" id="KW-1185">Reference proteome</keyword>
<dbReference type="EMBL" id="CAKOES020000514">
    <property type="protein sequence ID" value="CAH2330307.1"/>
    <property type="molecule type" value="Genomic_DNA"/>
</dbReference>
<evidence type="ECO:0000313" key="2">
    <source>
        <dbReference type="Proteomes" id="UP001295444"/>
    </source>
</evidence>
<name>A0AAD1TPZ0_PELCU</name>
<feature type="non-terminal residue" evidence="1">
    <location>
        <position position="1"/>
    </location>
</feature>
<sequence length="479" mass="54977">EFGNISYYRLNQDKTQALPINLPKPLLDTLQTSYQFDWKSHSLTYLGIKIAPTISATSQLNYKPLITLCKAEMNRWKHAKISWLGRINTYKMMILPRILYIFRMIPLGITLQFCKALQKLCSAYIWSGKRPRVSLALLQTAPRHGGVGLPNLRQYHRAAILSTGILLHATPGTLQWVDMERAQFASMSLTDYLWTPRKFRIKRTDLFPTTQLTISIWDTFMETIGHKDTLHTKSPLSVLRTIVPNIPLKDWNAAGVATISQLLDAKGVLPFPILQTKWQLPNRAIFSYLQLKSVIQTHTPPIHPTPTATRLASHLLLDRCWVAPTKPKALTLCYKAWQELSTPTSHPYKLHWETDCGTALTDYDWLRALNGLSKWTKCYTHIEAHKKLLYHWYMTPQRLHRIYPNTPNTCWRCNATAGTLEHLWWSCGSIQPLWTAVSQTLDQLHIPKFQLSKKSCLLLLLPTNLTLIQKQIAALTILA</sequence>
<dbReference type="PANTHER" id="PTHR31635">
    <property type="entry name" value="REVERSE TRANSCRIPTASE DOMAIN-CONTAINING PROTEIN-RELATED"/>
    <property type="match status" value="1"/>
</dbReference>
<comment type="caution">
    <text evidence="1">The sequence shown here is derived from an EMBL/GenBank/DDBJ whole genome shotgun (WGS) entry which is preliminary data.</text>
</comment>
<gene>
    <name evidence="1" type="ORF">PECUL_23A044997</name>
</gene>
<evidence type="ECO:0000313" key="1">
    <source>
        <dbReference type="EMBL" id="CAH2330307.1"/>
    </source>
</evidence>
<evidence type="ECO:0008006" key="3">
    <source>
        <dbReference type="Google" id="ProtNLM"/>
    </source>
</evidence>
<organism evidence="1 2">
    <name type="scientific">Pelobates cultripes</name>
    <name type="common">Western spadefoot toad</name>
    <dbReference type="NCBI Taxonomy" id="61616"/>
    <lineage>
        <taxon>Eukaryota</taxon>
        <taxon>Metazoa</taxon>
        <taxon>Chordata</taxon>
        <taxon>Craniata</taxon>
        <taxon>Vertebrata</taxon>
        <taxon>Euteleostomi</taxon>
        <taxon>Amphibia</taxon>
        <taxon>Batrachia</taxon>
        <taxon>Anura</taxon>
        <taxon>Pelobatoidea</taxon>
        <taxon>Pelobatidae</taxon>
        <taxon>Pelobates</taxon>
    </lineage>
</organism>
<feature type="non-terminal residue" evidence="1">
    <location>
        <position position="479"/>
    </location>
</feature>
<accession>A0AAD1TPZ0</accession>
<dbReference type="Proteomes" id="UP001295444">
    <property type="component" value="Unassembled WGS sequence"/>
</dbReference>
<proteinExistence type="predicted"/>
<protein>
    <recommendedName>
        <fullName evidence="3">Reverse transcriptase</fullName>
    </recommendedName>
</protein>
<reference evidence="1" key="1">
    <citation type="submission" date="2022-03" db="EMBL/GenBank/DDBJ databases">
        <authorList>
            <person name="Alioto T."/>
            <person name="Alioto T."/>
            <person name="Gomez Garrido J."/>
        </authorList>
    </citation>
    <scope>NUCLEOTIDE SEQUENCE</scope>
</reference>